<dbReference type="RefSeq" id="WP_150588118.1">
    <property type="nucleotide sequence ID" value="NZ_CABPSH010000002.1"/>
</dbReference>
<dbReference type="AlphaFoldDB" id="A0A5E4SQ10"/>
<evidence type="ECO:0000313" key="1">
    <source>
        <dbReference type="EMBL" id="VVD75949.1"/>
    </source>
</evidence>
<organism evidence="1 2">
    <name type="scientific">Pandoraea eparura</name>
    <dbReference type="NCBI Taxonomy" id="2508291"/>
    <lineage>
        <taxon>Bacteria</taxon>
        <taxon>Pseudomonadati</taxon>
        <taxon>Pseudomonadota</taxon>
        <taxon>Betaproteobacteria</taxon>
        <taxon>Burkholderiales</taxon>
        <taxon>Burkholderiaceae</taxon>
        <taxon>Pandoraea</taxon>
    </lineage>
</organism>
<protein>
    <submittedName>
        <fullName evidence="1">Uncharacterized protein</fullName>
    </submittedName>
</protein>
<proteinExistence type="predicted"/>
<reference evidence="1 2" key="1">
    <citation type="submission" date="2019-08" db="EMBL/GenBank/DDBJ databases">
        <authorList>
            <person name="Peeters C."/>
        </authorList>
    </citation>
    <scope>NUCLEOTIDE SEQUENCE [LARGE SCALE GENOMIC DNA]</scope>
    <source>
        <strain evidence="1 2">LMG 31012</strain>
    </source>
</reference>
<dbReference type="Proteomes" id="UP000400981">
    <property type="component" value="Unassembled WGS sequence"/>
</dbReference>
<name>A0A5E4SQ10_9BURK</name>
<gene>
    <name evidence="1" type="ORF">PEP31012_00839</name>
</gene>
<evidence type="ECO:0000313" key="2">
    <source>
        <dbReference type="Proteomes" id="UP000400981"/>
    </source>
</evidence>
<dbReference type="EMBL" id="CABPSH010000002">
    <property type="protein sequence ID" value="VVD75949.1"/>
    <property type="molecule type" value="Genomic_DNA"/>
</dbReference>
<accession>A0A5E4SQ10</accession>
<sequence>MSPEEEFANSFYYFVKALKILAADADSQCDLMGNYNVAWELKDDVSAGLCILTLSSGELTKQQRDGIVGIVTALDEIPDSVLEGGTTAAVNKRAMHHPCWIPLRTRAAELLTLLSSATSRNEAFFSSMAHSYQTKLNKENLPPDRR</sequence>
<dbReference type="OrthoDB" id="9155210at2"/>
<keyword evidence="2" id="KW-1185">Reference proteome</keyword>